<sequence>MIELEEKRESGLRDGARSGANSEAASVGESVRSREKKSKKIQAASGARGRVVGSGFPRERVSKLTVKWASELGEVPRIELWEKMVFSPSLFSGPPLLAALGAGRRTVQPGKNSGSGQQP</sequence>
<name>A0A2I0HVQ9_PUNGR</name>
<proteinExistence type="predicted"/>
<comment type="caution">
    <text evidence="2">The sequence shown here is derived from an EMBL/GenBank/DDBJ whole genome shotgun (WGS) entry which is preliminary data.</text>
</comment>
<gene>
    <name evidence="2" type="ORF">CRG98_044243</name>
</gene>
<dbReference type="Proteomes" id="UP000233551">
    <property type="component" value="Unassembled WGS sequence"/>
</dbReference>
<keyword evidence="3" id="KW-1185">Reference proteome</keyword>
<evidence type="ECO:0000313" key="2">
    <source>
        <dbReference type="EMBL" id="PKI35366.1"/>
    </source>
</evidence>
<reference evidence="2 3" key="1">
    <citation type="submission" date="2017-11" db="EMBL/GenBank/DDBJ databases">
        <title>De-novo sequencing of pomegranate (Punica granatum L.) genome.</title>
        <authorList>
            <person name="Akparov Z."/>
            <person name="Amiraslanov A."/>
            <person name="Hajiyeva S."/>
            <person name="Abbasov M."/>
            <person name="Kaur K."/>
            <person name="Hamwieh A."/>
            <person name="Solovyev V."/>
            <person name="Salamov A."/>
            <person name="Braich B."/>
            <person name="Kosarev P."/>
            <person name="Mahmoud A."/>
            <person name="Hajiyev E."/>
            <person name="Babayeva S."/>
            <person name="Izzatullayeva V."/>
            <person name="Mammadov A."/>
            <person name="Mammadov A."/>
            <person name="Sharifova S."/>
            <person name="Ojaghi J."/>
            <person name="Eynullazada K."/>
            <person name="Bayramov B."/>
            <person name="Abdulazimova A."/>
            <person name="Shahmuradov I."/>
        </authorList>
    </citation>
    <scope>NUCLEOTIDE SEQUENCE [LARGE SCALE GENOMIC DNA]</scope>
    <source>
        <strain evidence="3">cv. AG2017</strain>
        <tissue evidence="2">Leaf</tissue>
    </source>
</reference>
<dbReference type="EMBL" id="PGOL01005381">
    <property type="protein sequence ID" value="PKI35366.1"/>
    <property type="molecule type" value="Genomic_DNA"/>
</dbReference>
<feature type="compositionally biased region" description="Basic and acidic residues" evidence="1">
    <location>
        <begin position="1"/>
        <end position="16"/>
    </location>
</feature>
<feature type="region of interest" description="Disordered" evidence="1">
    <location>
        <begin position="1"/>
        <end position="53"/>
    </location>
</feature>
<accession>A0A2I0HVQ9</accession>
<evidence type="ECO:0000256" key="1">
    <source>
        <dbReference type="SAM" id="MobiDB-lite"/>
    </source>
</evidence>
<evidence type="ECO:0000313" key="3">
    <source>
        <dbReference type="Proteomes" id="UP000233551"/>
    </source>
</evidence>
<dbReference type="AlphaFoldDB" id="A0A2I0HVQ9"/>
<organism evidence="2 3">
    <name type="scientific">Punica granatum</name>
    <name type="common">Pomegranate</name>
    <dbReference type="NCBI Taxonomy" id="22663"/>
    <lineage>
        <taxon>Eukaryota</taxon>
        <taxon>Viridiplantae</taxon>
        <taxon>Streptophyta</taxon>
        <taxon>Embryophyta</taxon>
        <taxon>Tracheophyta</taxon>
        <taxon>Spermatophyta</taxon>
        <taxon>Magnoliopsida</taxon>
        <taxon>eudicotyledons</taxon>
        <taxon>Gunneridae</taxon>
        <taxon>Pentapetalae</taxon>
        <taxon>rosids</taxon>
        <taxon>malvids</taxon>
        <taxon>Myrtales</taxon>
        <taxon>Lythraceae</taxon>
        <taxon>Punica</taxon>
    </lineage>
</organism>
<protein>
    <submittedName>
        <fullName evidence="2">Uncharacterized protein</fullName>
    </submittedName>
</protein>